<proteinExistence type="predicted"/>
<dbReference type="Proteomes" id="UP001476247">
    <property type="component" value="Unassembled WGS sequence"/>
</dbReference>
<evidence type="ECO:0000313" key="8">
    <source>
        <dbReference type="EMBL" id="GAA5800602.1"/>
    </source>
</evidence>
<evidence type="ECO:0000256" key="4">
    <source>
        <dbReference type="ARBA" id="ARBA00023163"/>
    </source>
</evidence>
<comment type="subcellular location">
    <subcellularLocation>
        <location evidence="1">Nucleus</location>
    </subcellularLocation>
</comment>
<keyword evidence="9" id="KW-1185">Reference proteome</keyword>
<dbReference type="InterPro" id="IPR036576">
    <property type="entry name" value="WRKY_dom_sf"/>
</dbReference>
<dbReference type="Pfam" id="PF03106">
    <property type="entry name" value="WRKY"/>
    <property type="match status" value="1"/>
</dbReference>
<sequence>MNEFSYPALPKDNDIFFSNESLSFTRPIPINKTNSFSQPQEFQWKDSSIPSVLMPTQSPIDNNNDGNNPATNPIACDLQEVIVYYQSQPELLRLILLSKVEEDKRRTEEAKLRAKELDMILVQQQHQFNYGSPQTPEGTIMSAPQATTTNHSPVSNNSNNNNNNLLNISQFSQEHRRPSVLEILMDDSDCDRRDSALGSSFDGSANSDEVDDRTFSPTSCSVAASMLSMSFPPQPMMSVTAPRSSLHPLSPSYNISQNIEEANFSAQVKVESENFSPEQQQNRRYDCYFPQRPRRRREMQAISKIVETRDYPYIDGFFWKNNGNTVQKKTGNKSVYYKCSNSSKGCPVNKTVTWKENGEFLIKYRGEHLAECGNVQRIVDV</sequence>
<keyword evidence="5" id="KW-0539">Nucleus</keyword>
<dbReference type="InterPro" id="IPR003657">
    <property type="entry name" value="WRKY_dom"/>
</dbReference>
<evidence type="ECO:0000259" key="7">
    <source>
        <dbReference type="PROSITE" id="PS50811"/>
    </source>
</evidence>
<evidence type="ECO:0000256" key="2">
    <source>
        <dbReference type="ARBA" id="ARBA00023015"/>
    </source>
</evidence>
<protein>
    <recommendedName>
        <fullName evidence="7">WRKY domain-containing protein</fullName>
    </recommendedName>
</protein>
<evidence type="ECO:0000256" key="3">
    <source>
        <dbReference type="ARBA" id="ARBA00023125"/>
    </source>
</evidence>
<feature type="domain" description="WRKY" evidence="7">
    <location>
        <begin position="315"/>
        <end position="352"/>
    </location>
</feature>
<dbReference type="EMBL" id="BAABUJ010000016">
    <property type="protein sequence ID" value="GAA5800602.1"/>
    <property type="molecule type" value="Genomic_DNA"/>
</dbReference>
<comment type="caution">
    <text evidence="8">The sequence shown here is derived from an EMBL/GenBank/DDBJ whole genome shotgun (WGS) entry which is preliminary data.</text>
</comment>
<feature type="compositionally biased region" description="Polar residues" evidence="6">
    <location>
        <begin position="197"/>
        <end position="207"/>
    </location>
</feature>
<reference evidence="8 9" key="1">
    <citation type="submission" date="2024-04" db="EMBL/GenBank/DDBJ databases">
        <title>genome sequences of Mucor flavus KT1a and Helicostylum pulchrum KT1b strains isolation_sourced from the surface of a dry-aged beef.</title>
        <authorList>
            <person name="Toyotome T."/>
            <person name="Hosono M."/>
            <person name="Torimaru M."/>
            <person name="Fukuda K."/>
            <person name="Mikami N."/>
        </authorList>
    </citation>
    <scope>NUCLEOTIDE SEQUENCE [LARGE SCALE GENOMIC DNA]</scope>
    <source>
        <strain evidence="8 9">KT1b</strain>
    </source>
</reference>
<keyword evidence="4" id="KW-0804">Transcription</keyword>
<evidence type="ECO:0000256" key="5">
    <source>
        <dbReference type="ARBA" id="ARBA00023242"/>
    </source>
</evidence>
<evidence type="ECO:0000256" key="6">
    <source>
        <dbReference type="SAM" id="MobiDB-lite"/>
    </source>
</evidence>
<dbReference type="Gene3D" id="2.20.25.80">
    <property type="entry name" value="WRKY domain"/>
    <property type="match status" value="1"/>
</dbReference>
<evidence type="ECO:0000256" key="1">
    <source>
        <dbReference type="ARBA" id="ARBA00004123"/>
    </source>
</evidence>
<dbReference type="SMART" id="SM00774">
    <property type="entry name" value="WRKY"/>
    <property type="match status" value="1"/>
</dbReference>
<keyword evidence="3" id="KW-0238">DNA-binding</keyword>
<feature type="region of interest" description="Disordered" evidence="6">
    <location>
        <begin position="195"/>
        <end position="214"/>
    </location>
</feature>
<accession>A0ABP9Y2R4</accession>
<organism evidence="8 9">
    <name type="scientific">Helicostylum pulchrum</name>
    <dbReference type="NCBI Taxonomy" id="562976"/>
    <lineage>
        <taxon>Eukaryota</taxon>
        <taxon>Fungi</taxon>
        <taxon>Fungi incertae sedis</taxon>
        <taxon>Mucoromycota</taxon>
        <taxon>Mucoromycotina</taxon>
        <taxon>Mucoromycetes</taxon>
        <taxon>Mucorales</taxon>
        <taxon>Mucorineae</taxon>
        <taxon>Mucoraceae</taxon>
        <taxon>Helicostylum</taxon>
    </lineage>
</organism>
<name>A0ABP9Y2R4_9FUNG</name>
<dbReference type="SUPFAM" id="SSF118290">
    <property type="entry name" value="WRKY DNA-binding domain"/>
    <property type="match status" value="1"/>
</dbReference>
<evidence type="ECO:0000313" key="9">
    <source>
        <dbReference type="Proteomes" id="UP001476247"/>
    </source>
</evidence>
<dbReference type="PROSITE" id="PS50811">
    <property type="entry name" value="WRKY"/>
    <property type="match status" value="1"/>
</dbReference>
<gene>
    <name evidence="8" type="ORF">HPULCUR_006038</name>
</gene>
<keyword evidence="2" id="KW-0805">Transcription regulation</keyword>